<dbReference type="InterPro" id="IPR011050">
    <property type="entry name" value="Pectin_lyase_fold/virulence"/>
</dbReference>
<dbReference type="Gene3D" id="2.160.20.10">
    <property type="entry name" value="Single-stranded right-handed beta-helix, Pectin lyase-like"/>
    <property type="match status" value="1"/>
</dbReference>
<dbReference type="GeneID" id="302995395"/>
<dbReference type="InterPro" id="IPR039448">
    <property type="entry name" value="Beta_helix"/>
</dbReference>
<accession>A0A4Y8VJA1</accession>
<name>A0A4Y8VJA1_9BACT</name>
<evidence type="ECO:0000259" key="1">
    <source>
        <dbReference type="Pfam" id="PF13229"/>
    </source>
</evidence>
<dbReference type="AlphaFoldDB" id="A0A4Y8VJA1"/>
<keyword evidence="3" id="KW-1185">Reference proteome</keyword>
<reference evidence="2 3" key="1">
    <citation type="submission" date="2019-02" db="EMBL/GenBank/DDBJ databases">
        <title>Draft Genome Sequence of the Prevotella sp. BCRC 81118, Isolated from Human Feces.</title>
        <authorList>
            <person name="Huang C.-H."/>
        </authorList>
    </citation>
    <scope>NUCLEOTIDE SEQUENCE [LARGE SCALE GENOMIC DNA]</scope>
    <source>
        <strain evidence="2 3">BCRC 81118</strain>
    </source>
</reference>
<dbReference type="Pfam" id="PF13229">
    <property type="entry name" value="Beta_helix"/>
    <property type="match status" value="1"/>
</dbReference>
<dbReference type="RefSeq" id="WP_134843523.1">
    <property type="nucleotide sequence ID" value="NZ_SGVY01000020.1"/>
</dbReference>
<organism evidence="2 3">
    <name type="scientific">Segatella hominis</name>
    <dbReference type="NCBI Taxonomy" id="2518605"/>
    <lineage>
        <taxon>Bacteria</taxon>
        <taxon>Pseudomonadati</taxon>
        <taxon>Bacteroidota</taxon>
        <taxon>Bacteroidia</taxon>
        <taxon>Bacteroidales</taxon>
        <taxon>Prevotellaceae</taxon>
        <taxon>Segatella</taxon>
    </lineage>
</organism>
<evidence type="ECO:0000313" key="2">
    <source>
        <dbReference type="EMBL" id="TFH80529.1"/>
    </source>
</evidence>
<dbReference type="EMBL" id="SGVY01000020">
    <property type="protein sequence ID" value="TFH80529.1"/>
    <property type="molecule type" value="Genomic_DNA"/>
</dbReference>
<comment type="caution">
    <text evidence="2">The sequence shown here is derived from an EMBL/GenBank/DDBJ whole genome shotgun (WGS) entry which is preliminary data.</text>
</comment>
<dbReference type="PROSITE" id="PS51257">
    <property type="entry name" value="PROKAR_LIPOPROTEIN"/>
    <property type="match status" value="1"/>
</dbReference>
<protein>
    <submittedName>
        <fullName evidence="2">Right-handed parallel beta-helix repeat-containing protein</fullName>
    </submittedName>
</protein>
<dbReference type="Proteomes" id="UP000297872">
    <property type="component" value="Unassembled WGS sequence"/>
</dbReference>
<gene>
    <name evidence="2" type="ORF">EXN75_08855</name>
</gene>
<dbReference type="InterPro" id="IPR012334">
    <property type="entry name" value="Pectin_lyas_fold"/>
</dbReference>
<dbReference type="OrthoDB" id="1111178at2"/>
<dbReference type="SUPFAM" id="SSF51126">
    <property type="entry name" value="Pectin lyase-like"/>
    <property type="match status" value="1"/>
</dbReference>
<feature type="domain" description="Right handed beta helix" evidence="1">
    <location>
        <begin position="255"/>
        <end position="343"/>
    </location>
</feature>
<sequence length="489" mass="54796">MSKNSVILYFIGLLGIVSLSSCMDDEDFSSSRADLLTFSTDTVRLDTTFSNVPTPTKTMWVYNRSGKGIRCSNIRLEGGNQEGFRVNVDGTFLGQAAGFQTSDVEIRKGDSIRVFVELTSALQEKNEPQLVEDDLVFTLESGVRQKINLRAFSWDAEMHNGLEVKKGEETVLGEPDESGYQKPIVIYGGIKVDSLGTLTIREGATLYFHENAGIDVYGKLKAAGTAEKPVTMRGDRIDRMFDYLPYDRTPGQWQGIRLREASADNELKYTDLHSAYHGIVVDSCDLATQKLLVENSTIHNCQGYGLAISYAKVQVYNTQISNTLNHCLYVEGGHVDVNNSTIAQFYPFNGNRRSAIGFKAPIDTLDVRNSLVTGYGNDEVLWTPVEEEPLKFSFDHCVLRTEKMMTEDSLRFTHVVYEDVKDTTMYGEKHFSVFDTENLIYDFHLSAKSAAIGAADPKTALPYDRNGLKREEDKADAGCFLYREEKKEE</sequence>
<proteinExistence type="predicted"/>
<evidence type="ECO:0000313" key="3">
    <source>
        <dbReference type="Proteomes" id="UP000297872"/>
    </source>
</evidence>